<evidence type="ECO:0000256" key="1">
    <source>
        <dbReference type="ARBA" id="ARBA00009136"/>
    </source>
</evidence>
<keyword evidence="4" id="KW-0378">Hydrolase</keyword>
<dbReference type="EMBL" id="CAJOBA010105964">
    <property type="protein sequence ID" value="CAF4537258.1"/>
    <property type="molecule type" value="Genomic_DNA"/>
</dbReference>
<keyword evidence="2" id="KW-0645">Protease</keyword>
<dbReference type="InterPro" id="IPR021109">
    <property type="entry name" value="Peptidase_aspartic_dom_sf"/>
</dbReference>
<dbReference type="PROSITE" id="PS00141">
    <property type="entry name" value="ASP_PROTEASE"/>
    <property type="match status" value="1"/>
</dbReference>
<comment type="caution">
    <text evidence="5">The sequence shown here is derived from an EMBL/GenBank/DDBJ whole genome shotgun (WGS) entry which is preliminary data.</text>
</comment>
<keyword evidence="3" id="KW-0064">Aspartyl protease</keyword>
<dbReference type="PANTHER" id="PTHR12917:SF1">
    <property type="entry name" value="AT13091P"/>
    <property type="match status" value="1"/>
</dbReference>
<feature type="non-terminal residue" evidence="5">
    <location>
        <position position="1"/>
    </location>
</feature>
<organism evidence="5 6">
    <name type="scientific">Didymodactylos carnosus</name>
    <dbReference type="NCBI Taxonomy" id="1234261"/>
    <lineage>
        <taxon>Eukaryota</taxon>
        <taxon>Metazoa</taxon>
        <taxon>Spiralia</taxon>
        <taxon>Gnathifera</taxon>
        <taxon>Rotifera</taxon>
        <taxon>Eurotatoria</taxon>
        <taxon>Bdelloidea</taxon>
        <taxon>Philodinida</taxon>
        <taxon>Philodinidae</taxon>
        <taxon>Didymodactylos</taxon>
    </lineage>
</organism>
<dbReference type="InterPro" id="IPR001969">
    <property type="entry name" value="Aspartic_peptidase_AS"/>
</dbReference>
<dbReference type="Gene3D" id="2.40.70.10">
    <property type="entry name" value="Acid Proteases"/>
    <property type="match status" value="1"/>
</dbReference>
<name>A0A8S2Y730_9BILA</name>
<evidence type="ECO:0008006" key="7">
    <source>
        <dbReference type="Google" id="ProtNLM"/>
    </source>
</evidence>
<evidence type="ECO:0000313" key="5">
    <source>
        <dbReference type="EMBL" id="CAF4537258.1"/>
    </source>
</evidence>
<dbReference type="PANTHER" id="PTHR12917">
    <property type="entry name" value="ASPARTYL PROTEASE DDI-RELATED"/>
    <property type="match status" value="1"/>
</dbReference>
<evidence type="ECO:0000256" key="2">
    <source>
        <dbReference type="ARBA" id="ARBA00022670"/>
    </source>
</evidence>
<dbReference type="CDD" id="cd00303">
    <property type="entry name" value="retropepsin_like"/>
    <property type="match status" value="1"/>
</dbReference>
<reference evidence="5" key="1">
    <citation type="submission" date="2021-02" db="EMBL/GenBank/DDBJ databases">
        <authorList>
            <person name="Nowell W R."/>
        </authorList>
    </citation>
    <scope>NUCLEOTIDE SEQUENCE</scope>
</reference>
<gene>
    <name evidence="5" type="ORF">TMI583_LOCUS49232</name>
</gene>
<dbReference type="GO" id="GO:0004190">
    <property type="term" value="F:aspartic-type endopeptidase activity"/>
    <property type="evidence" value="ECO:0007669"/>
    <property type="project" value="UniProtKB-KW"/>
</dbReference>
<dbReference type="AlphaFoldDB" id="A0A8S2Y730"/>
<dbReference type="GO" id="GO:0006508">
    <property type="term" value="P:proteolysis"/>
    <property type="evidence" value="ECO:0007669"/>
    <property type="project" value="UniProtKB-KW"/>
</dbReference>
<evidence type="ECO:0000256" key="3">
    <source>
        <dbReference type="ARBA" id="ARBA00022750"/>
    </source>
</evidence>
<dbReference type="Pfam" id="PF13975">
    <property type="entry name" value="gag-asp_proteas"/>
    <property type="match status" value="1"/>
</dbReference>
<evidence type="ECO:0000313" key="6">
    <source>
        <dbReference type="Proteomes" id="UP000682733"/>
    </source>
</evidence>
<comment type="similarity">
    <text evidence="1">Belongs to the DDI1 family.</text>
</comment>
<proteinExistence type="inferred from homology"/>
<accession>A0A8S2Y730</accession>
<dbReference type="SUPFAM" id="SSF50630">
    <property type="entry name" value="Acid proteases"/>
    <property type="match status" value="1"/>
</dbReference>
<protein>
    <recommendedName>
        <fullName evidence="7">Peptidase A2 domain-containing protein</fullName>
    </recommendedName>
</protein>
<dbReference type="Proteomes" id="UP000682733">
    <property type="component" value="Unassembled WGS sequence"/>
</dbReference>
<sequence>TGLSDGDNPEVPINPSSLDYVNLLLNNHPTKILVDTGASNTFVSTLLLDKLHHKPINKQKSTYVLADGGTRLQVLGTVELQIKVKNILTTVTALVTSSLCTTIIIGSDWLSEYNANIDYHTRTITVKQLHRYASIPMKTDDDNMSYLVRLQEEIKIPSGHEIVVSA</sequence>
<evidence type="ECO:0000256" key="4">
    <source>
        <dbReference type="ARBA" id="ARBA00022801"/>
    </source>
</evidence>